<dbReference type="EMBL" id="JAENII010000011">
    <property type="protein sequence ID" value="MBK1828206.1"/>
    <property type="molecule type" value="Genomic_DNA"/>
</dbReference>
<gene>
    <name evidence="6" type="ORF">JIN81_14325</name>
</gene>
<dbReference type="InterPro" id="IPR050884">
    <property type="entry name" value="CNP_phosphodiesterase-III"/>
</dbReference>
<dbReference type="PROSITE" id="PS51318">
    <property type="entry name" value="TAT"/>
    <property type="match status" value="1"/>
</dbReference>
<dbReference type="InterPro" id="IPR004843">
    <property type="entry name" value="Calcineurin-like_PHP"/>
</dbReference>
<keyword evidence="7" id="KW-1185">Reference proteome</keyword>
<dbReference type="PANTHER" id="PTHR42988:SF2">
    <property type="entry name" value="CYCLIC NUCLEOTIDE PHOSPHODIESTERASE CBUA0032-RELATED"/>
    <property type="match status" value="1"/>
</dbReference>
<sequence>MSMNPSESTRAASLEPSGVGQTRRDFLIRGSVATASFALPCAAKSEVGRLKKAVKIGVIADLHHDVMHDGRERMEVFAKEMENFGPDAVMQLGDFAYPNDENRDVIQWFNGIHEHSLHVLGNHDTDRGHTKQACLTEWGMPARYYHRNIEGIDLIVLDGNEKGSPSYKGGYVSYLGKEQVGWLKEKLGTLKGPIIVVSHQPLAGYAAVDNAEEIQELLGKASDRVILAVNGHSHVDEVVRIHGVSYLHVNSASYLWVGGKYQHESYPEAIHAKHPSISYTCPYRDCVFATLVIDPECLTIQVTGRRSEWVGKSPAELGVEVDPSLSSGDAILAGIRDRKIEKSVK</sequence>
<dbReference type="Proteomes" id="UP000658278">
    <property type="component" value="Unassembled WGS sequence"/>
</dbReference>
<comment type="caution">
    <text evidence="6">The sequence shown here is derived from an EMBL/GenBank/DDBJ whole genome shotgun (WGS) entry which is preliminary data.</text>
</comment>
<organism evidence="6 7">
    <name type="scientific">Haloferula rosea</name>
    <dbReference type="NCBI Taxonomy" id="490093"/>
    <lineage>
        <taxon>Bacteria</taxon>
        <taxon>Pseudomonadati</taxon>
        <taxon>Verrucomicrobiota</taxon>
        <taxon>Verrucomicrobiia</taxon>
        <taxon>Verrucomicrobiales</taxon>
        <taxon>Verrucomicrobiaceae</taxon>
        <taxon>Haloferula</taxon>
    </lineage>
</organism>
<dbReference type="SUPFAM" id="SSF56300">
    <property type="entry name" value="Metallo-dependent phosphatases"/>
    <property type="match status" value="1"/>
</dbReference>
<protein>
    <submittedName>
        <fullName evidence="6">Metallophosphoesterase</fullName>
    </submittedName>
</protein>
<dbReference type="Gene3D" id="3.60.21.10">
    <property type="match status" value="1"/>
</dbReference>
<keyword evidence="2" id="KW-0378">Hydrolase</keyword>
<name>A0A934RFI2_9BACT</name>
<reference evidence="6" key="1">
    <citation type="submission" date="2021-01" db="EMBL/GenBank/DDBJ databases">
        <title>Modified the classification status of verrucomicrobia.</title>
        <authorList>
            <person name="Feng X."/>
        </authorList>
    </citation>
    <scope>NUCLEOTIDE SEQUENCE</scope>
    <source>
        <strain evidence="6">KCTC 22201</strain>
    </source>
</reference>
<dbReference type="AlphaFoldDB" id="A0A934RFI2"/>
<keyword evidence="3" id="KW-0408">Iron</keyword>
<comment type="similarity">
    <text evidence="4">Belongs to the cyclic nucleotide phosphodiesterase class-III family.</text>
</comment>
<dbReference type="InterPro" id="IPR006311">
    <property type="entry name" value="TAT_signal"/>
</dbReference>
<dbReference type="PANTHER" id="PTHR42988">
    <property type="entry name" value="PHOSPHOHYDROLASE"/>
    <property type="match status" value="1"/>
</dbReference>
<evidence type="ECO:0000256" key="4">
    <source>
        <dbReference type="ARBA" id="ARBA00025742"/>
    </source>
</evidence>
<proteinExistence type="inferred from homology"/>
<evidence type="ECO:0000313" key="6">
    <source>
        <dbReference type="EMBL" id="MBK1828206.1"/>
    </source>
</evidence>
<accession>A0A934RFI2</accession>
<feature type="domain" description="Calcineurin-like phosphoesterase" evidence="5">
    <location>
        <begin position="55"/>
        <end position="235"/>
    </location>
</feature>
<evidence type="ECO:0000256" key="3">
    <source>
        <dbReference type="ARBA" id="ARBA00023004"/>
    </source>
</evidence>
<keyword evidence="1" id="KW-0479">Metal-binding</keyword>
<dbReference type="GO" id="GO:0046872">
    <property type="term" value="F:metal ion binding"/>
    <property type="evidence" value="ECO:0007669"/>
    <property type="project" value="UniProtKB-KW"/>
</dbReference>
<dbReference type="InterPro" id="IPR029052">
    <property type="entry name" value="Metallo-depent_PP-like"/>
</dbReference>
<evidence type="ECO:0000313" key="7">
    <source>
        <dbReference type="Proteomes" id="UP000658278"/>
    </source>
</evidence>
<evidence type="ECO:0000259" key="5">
    <source>
        <dbReference type="Pfam" id="PF00149"/>
    </source>
</evidence>
<dbReference type="Pfam" id="PF00149">
    <property type="entry name" value="Metallophos"/>
    <property type="match status" value="1"/>
</dbReference>
<dbReference type="GO" id="GO:0016787">
    <property type="term" value="F:hydrolase activity"/>
    <property type="evidence" value="ECO:0007669"/>
    <property type="project" value="UniProtKB-KW"/>
</dbReference>
<evidence type="ECO:0000256" key="2">
    <source>
        <dbReference type="ARBA" id="ARBA00022801"/>
    </source>
</evidence>
<evidence type="ECO:0000256" key="1">
    <source>
        <dbReference type="ARBA" id="ARBA00022723"/>
    </source>
</evidence>